<organism evidence="2 3">
    <name type="scientific">Pararge aegeria aegeria</name>
    <dbReference type="NCBI Taxonomy" id="348720"/>
    <lineage>
        <taxon>Eukaryota</taxon>
        <taxon>Metazoa</taxon>
        <taxon>Ecdysozoa</taxon>
        <taxon>Arthropoda</taxon>
        <taxon>Hexapoda</taxon>
        <taxon>Insecta</taxon>
        <taxon>Pterygota</taxon>
        <taxon>Neoptera</taxon>
        <taxon>Endopterygota</taxon>
        <taxon>Lepidoptera</taxon>
        <taxon>Glossata</taxon>
        <taxon>Ditrysia</taxon>
        <taxon>Papilionoidea</taxon>
        <taxon>Nymphalidae</taxon>
        <taxon>Satyrinae</taxon>
        <taxon>Satyrini</taxon>
        <taxon>Parargina</taxon>
        <taxon>Pararge</taxon>
    </lineage>
</organism>
<proteinExistence type="predicted"/>
<evidence type="ECO:0000313" key="2">
    <source>
        <dbReference type="EMBL" id="CAH2233652.1"/>
    </source>
</evidence>
<dbReference type="AlphaFoldDB" id="A0A8S4RD91"/>
<feature type="region of interest" description="Disordered" evidence="1">
    <location>
        <begin position="22"/>
        <end position="70"/>
    </location>
</feature>
<dbReference type="Proteomes" id="UP000838756">
    <property type="component" value="Unassembled WGS sequence"/>
</dbReference>
<reference evidence="2" key="1">
    <citation type="submission" date="2022-03" db="EMBL/GenBank/DDBJ databases">
        <authorList>
            <person name="Lindestad O."/>
        </authorList>
    </citation>
    <scope>NUCLEOTIDE SEQUENCE</scope>
</reference>
<protein>
    <submittedName>
        <fullName evidence="2">Jg10620 protein</fullName>
    </submittedName>
</protein>
<accession>A0A8S4RD91</accession>
<evidence type="ECO:0000313" key="3">
    <source>
        <dbReference type="Proteomes" id="UP000838756"/>
    </source>
</evidence>
<comment type="caution">
    <text evidence="2">The sequence shown here is derived from an EMBL/GenBank/DDBJ whole genome shotgun (WGS) entry which is preliminary data.</text>
</comment>
<name>A0A8S4RD91_9NEOP</name>
<sequence length="70" mass="7629">MFPTFHCHRRLYIVESNFLRPTLPASSASNNAGTGRKEDSDTVTARRAENTSSRPMGNGDVSCSNLVDAN</sequence>
<evidence type="ECO:0000256" key="1">
    <source>
        <dbReference type="SAM" id="MobiDB-lite"/>
    </source>
</evidence>
<feature type="compositionally biased region" description="Polar residues" evidence="1">
    <location>
        <begin position="24"/>
        <end position="33"/>
    </location>
</feature>
<keyword evidence="3" id="KW-1185">Reference proteome</keyword>
<feature type="compositionally biased region" description="Basic and acidic residues" evidence="1">
    <location>
        <begin position="35"/>
        <end position="49"/>
    </location>
</feature>
<dbReference type="EMBL" id="CAKXAJ010024990">
    <property type="protein sequence ID" value="CAH2233652.1"/>
    <property type="molecule type" value="Genomic_DNA"/>
</dbReference>
<gene>
    <name evidence="2" type="primary">jg10620</name>
    <name evidence="2" type="ORF">PAEG_LOCUS11590</name>
</gene>
<feature type="compositionally biased region" description="Polar residues" evidence="1">
    <location>
        <begin position="50"/>
        <end position="70"/>
    </location>
</feature>